<feature type="transmembrane region" description="Helical" evidence="5">
    <location>
        <begin position="12"/>
        <end position="33"/>
    </location>
</feature>
<dbReference type="GO" id="GO:0008236">
    <property type="term" value="F:serine-type peptidase activity"/>
    <property type="evidence" value="ECO:0007669"/>
    <property type="project" value="UniProtKB-KW"/>
</dbReference>
<feature type="domain" description="Peptidase S49" evidence="6">
    <location>
        <begin position="106"/>
        <end position="256"/>
    </location>
</feature>
<keyword evidence="3" id="KW-0378">Hydrolase</keyword>
<dbReference type="PANTHER" id="PTHR42987">
    <property type="entry name" value="PEPTIDASE S49"/>
    <property type="match status" value="1"/>
</dbReference>
<dbReference type="InterPro" id="IPR002142">
    <property type="entry name" value="Peptidase_S49"/>
</dbReference>
<keyword evidence="5" id="KW-0472">Membrane</keyword>
<dbReference type="Gene3D" id="6.20.330.10">
    <property type="match status" value="1"/>
</dbReference>
<comment type="caution">
    <text evidence="7">The sequence shown here is derived from an EMBL/GenBank/DDBJ whole genome shotgun (WGS) entry which is preliminary data.</text>
</comment>
<gene>
    <name evidence="7" type="primary">sppA</name>
    <name evidence="7" type="ORF">EVJ46_06910</name>
</gene>
<sequence length="307" mass="33789">MSNSKHPFITGFVFLIVFVAVFGLGIYFILFNFQSKSAEYNVVRGTSAYAIGVINLDGPITSSSNFISLLNHYKHDSYVKAIVIKVDSPGGEVAPSQAMYEQLMKFKKYKKVVVSMGSVAASGAYYISSAANKIVAEPGTLTGSIGVIMEMPNVYKLFKKVGISYNYIVSGPYKDIGTPFKKMTPAQRKKMQGVVMNVYGQFVHAVAKARHLKVSYVKKYANGMVYSGEQALKLHLIDKLGDFQDAVKLAAKLSNIKGKPTVIYPIKKQSPIFQSFIKKAIETFIHKIGTESSFQGLDAITSLRLNL</sequence>
<keyword evidence="4" id="KW-0720">Serine protease</keyword>
<dbReference type="Pfam" id="PF01343">
    <property type="entry name" value="Peptidase_S49"/>
    <property type="match status" value="1"/>
</dbReference>
<proteinExistence type="inferred from homology"/>
<evidence type="ECO:0000256" key="5">
    <source>
        <dbReference type="SAM" id="Phobius"/>
    </source>
</evidence>
<keyword evidence="2" id="KW-0645">Protease</keyword>
<dbReference type="InterPro" id="IPR047272">
    <property type="entry name" value="S49_SppA_C"/>
</dbReference>
<dbReference type="SUPFAM" id="SSF52096">
    <property type="entry name" value="ClpP/crotonase"/>
    <property type="match status" value="1"/>
</dbReference>
<dbReference type="CDD" id="cd07023">
    <property type="entry name" value="S49_Sppa_N_C"/>
    <property type="match status" value="1"/>
</dbReference>
<evidence type="ECO:0000259" key="6">
    <source>
        <dbReference type="Pfam" id="PF01343"/>
    </source>
</evidence>
<accession>A0A519BF72</accession>
<protein>
    <submittedName>
        <fullName evidence="7">Signal peptide peptidase SppA</fullName>
    </submittedName>
</protein>
<keyword evidence="5" id="KW-1133">Transmembrane helix</keyword>
<evidence type="ECO:0000313" key="7">
    <source>
        <dbReference type="EMBL" id="RZD15922.1"/>
    </source>
</evidence>
<dbReference type="GO" id="GO:0006508">
    <property type="term" value="P:proteolysis"/>
    <property type="evidence" value="ECO:0007669"/>
    <property type="project" value="UniProtKB-KW"/>
</dbReference>
<evidence type="ECO:0000256" key="3">
    <source>
        <dbReference type="ARBA" id="ARBA00022801"/>
    </source>
</evidence>
<keyword evidence="5" id="KW-0812">Transmembrane</keyword>
<dbReference type="Gene3D" id="3.90.226.10">
    <property type="entry name" value="2-enoyl-CoA Hydratase, Chain A, domain 1"/>
    <property type="match status" value="1"/>
</dbReference>
<dbReference type="PANTHER" id="PTHR42987:SF7">
    <property type="entry name" value="SIGNAL PEPTIDE PEPTIDASE SPPA-RELATED"/>
    <property type="match status" value="1"/>
</dbReference>
<comment type="similarity">
    <text evidence="1">Belongs to the peptidase S49 family.</text>
</comment>
<dbReference type="InterPro" id="IPR004635">
    <property type="entry name" value="Pept_S49_SppA"/>
</dbReference>
<dbReference type="NCBIfam" id="TIGR00706">
    <property type="entry name" value="SppA_dom"/>
    <property type="match status" value="1"/>
</dbReference>
<dbReference type="EMBL" id="SGBC01000003">
    <property type="protein sequence ID" value="RZD15922.1"/>
    <property type="molecule type" value="Genomic_DNA"/>
</dbReference>
<name>A0A519BF72_ACIG2</name>
<dbReference type="InterPro" id="IPR029045">
    <property type="entry name" value="ClpP/crotonase-like_dom_sf"/>
</dbReference>
<evidence type="ECO:0000256" key="2">
    <source>
        <dbReference type="ARBA" id="ARBA00022670"/>
    </source>
</evidence>
<reference evidence="7 8" key="1">
    <citation type="journal article" date="2019" name="ISME J.">
        <title>Insights into ecological role of a new deltaproteobacterial order Candidatus Acidulodesulfobacterales by metagenomics and metatranscriptomics.</title>
        <authorList>
            <person name="Tan S."/>
            <person name="Liu J."/>
            <person name="Fang Y."/>
            <person name="Hedlund B.P."/>
            <person name="Lian Z.H."/>
            <person name="Huang L.Y."/>
            <person name="Li J.T."/>
            <person name="Huang L.N."/>
            <person name="Li W.J."/>
            <person name="Jiang H.C."/>
            <person name="Dong H.L."/>
            <person name="Shu W.S."/>
        </authorList>
    </citation>
    <scope>NUCLEOTIDE SEQUENCE [LARGE SCALE GENOMIC DNA]</scope>
    <source>
        <strain evidence="7">AP2</strain>
    </source>
</reference>
<organism evidence="7 8">
    <name type="scientific">Acididesulfobacter guangdongensis</name>
    <dbReference type="NCBI Taxonomy" id="2597225"/>
    <lineage>
        <taxon>Bacteria</taxon>
        <taxon>Deltaproteobacteria</taxon>
        <taxon>Candidatus Acidulodesulfobacterales</taxon>
        <taxon>Candidatus Acididesulfobacter</taxon>
    </lineage>
</organism>
<evidence type="ECO:0000256" key="4">
    <source>
        <dbReference type="ARBA" id="ARBA00022825"/>
    </source>
</evidence>
<dbReference type="AlphaFoldDB" id="A0A519BF72"/>
<evidence type="ECO:0000313" key="8">
    <source>
        <dbReference type="Proteomes" id="UP000316562"/>
    </source>
</evidence>
<evidence type="ECO:0000256" key="1">
    <source>
        <dbReference type="ARBA" id="ARBA00008683"/>
    </source>
</evidence>
<dbReference type="Proteomes" id="UP000316562">
    <property type="component" value="Unassembled WGS sequence"/>
</dbReference>